<dbReference type="RefSeq" id="WP_114188755.1">
    <property type="nucleotide sequence ID" value="NZ_BJYU01000106.1"/>
</dbReference>
<evidence type="ECO:0000313" key="3">
    <source>
        <dbReference type="Proteomes" id="UP000321085"/>
    </source>
</evidence>
<sequence>MNAKKSKGNQMTRRGGKRAGAGRPSGRRNKATVEQKLTLEELARAHTDTALAVLVEVAQHGQSEAARVSAANSILDRGYGKARLLEPEVISPAAKAEQDAEEAAKAHAEFMQFLDESLATYAAREEERSQGQPGTSEAGALS</sequence>
<dbReference type="AlphaFoldDB" id="A0A512BZR9"/>
<evidence type="ECO:0000313" key="2">
    <source>
        <dbReference type="EMBL" id="GEO17452.1"/>
    </source>
</evidence>
<dbReference type="Proteomes" id="UP000321085">
    <property type="component" value="Unassembled WGS sequence"/>
</dbReference>
<proteinExistence type="predicted"/>
<evidence type="ECO:0008006" key="4">
    <source>
        <dbReference type="Google" id="ProtNLM"/>
    </source>
</evidence>
<protein>
    <recommendedName>
        <fullName evidence="4">DUF5681 domain-containing protein</fullName>
    </recommendedName>
</protein>
<gene>
    <name evidence="2" type="ORF">MAE02_51480</name>
</gene>
<name>A0A512BZR9_9HYPH</name>
<organism evidence="2 3">
    <name type="scientific">Microvirga aerophila</name>
    <dbReference type="NCBI Taxonomy" id="670291"/>
    <lineage>
        <taxon>Bacteria</taxon>
        <taxon>Pseudomonadati</taxon>
        <taxon>Pseudomonadota</taxon>
        <taxon>Alphaproteobacteria</taxon>
        <taxon>Hyphomicrobiales</taxon>
        <taxon>Methylobacteriaceae</taxon>
        <taxon>Microvirga</taxon>
    </lineage>
</organism>
<keyword evidence="3" id="KW-1185">Reference proteome</keyword>
<evidence type="ECO:0000256" key="1">
    <source>
        <dbReference type="SAM" id="MobiDB-lite"/>
    </source>
</evidence>
<comment type="caution">
    <text evidence="2">The sequence shown here is derived from an EMBL/GenBank/DDBJ whole genome shotgun (WGS) entry which is preliminary data.</text>
</comment>
<reference evidence="2 3" key="1">
    <citation type="submission" date="2019-07" db="EMBL/GenBank/DDBJ databases">
        <title>Whole genome shotgun sequence of Microvirga aerophila NBRC 106136.</title>
        <authorList>
            <person name="Hosoyama A."/>
            <person name="Uohara A."/>
            <person name="Ohji S."/>
            <person name="Ichikawa N."/>
        </authorList>
    </citation>
    <scope>NUCLEOTIDE SEQUENCE [LARGE SCALE GENOMIC DNA]</scope>
    <source>
        <strain evidence="2 3">NBRC 106136</strain>
    </source>
</reference>
<feature type="region of interest" description="Disordered" evidence="1">
    <location>
        <begin position="1"/>
        <end position="33"/>
    </location>
</feature>
<dbReference type="OrthoDB" id="8453986at2"/>
<feature type="region of interest" description="Disordered" evidence="1">
    <location>
        <begin position="121"/>
        <end position="142"/>
    </location>
</feature>
<dbReference type="EMBL" id="BJYU01000106">
    <property type="protein sequence ID" value="GEO17452.1"/>
    <property type="molecule type" value="Genomic_DNA"/>
</dbReference>
<accession>A0A512BZR9</accession>